<reference evidence="1 2" key="1">
    <citation type="journal article" date="2015" name="Biotechnol. Biofuels">
        <title>Enhanced degradation of softwood versus hardwood by the white-rot fungus Pycnoporus coccineus.</title>
        <authorList>
            <person name="Couturier M."/>
            <person name="Navarro D."/>
            <person name="Chevret D."/>
            <person name="Henrissat B."/>
            <person name="Piumi F."/>
            <person name="Ruiz-Duenas F.J."/>
            <person name="Martinez A.T."/>
            <person name="Grigoriev I.V."/>
            <person name="Riley R."/>
            <person name="Lipzen A."/>
            <person name="Berrin J.G."/>
            <person name="Master E.R."/>
            <person name="Rosso M.N."/>
        </authorList>
    </citation>
    <scope>NUCLEOTIDE SEQUENCE [LARGE SCALE GENOMIC DNA]</scope>
    <source>
        <strain evidence="1 2">BRFM310</strain>
    </source>
</reference>
<protein>
    <submittedName>
        <fullName evidence="1">Uncharacterized protein</fullName>
    </submittedName>
</protein>
<keyword evidence="2" id="KW-1185">Reference proteome</keyword>
<evidence type="ECO:0000313" key="2">
    <source>
        <dbReference type="Proteomes" id="UP000193067"/>
    </source>
</evidence>
<gene>
    <name evidence="1" type="ORF">PYCCODRAFT_1254437</name>
</gene>
<organism evidence="1 2">
    <name type="scientific">Trametes coccinea (strain BRFM310)</name>
    <name type="common">Pycnoporus coccineus</name>
    <dbReference type="NCBI Taxonomy" id="1353009"/>
    <lineage>
        <taxon>Eukaryota</taxon>
        <taxon>Fungi</taxon>
        <taxon>Dikarya</taxon>
        <taxon>Basidiomycota</taxon>
        <taxon>Agaricomycotina</taxon>
        <taxon>Agaricomycetes</taxon>
        <taxon>Polyporales</taxon>
        <taxon>Polyporaceae</taxon>
        <taxon>Trametes</taxon>
    </lineage>
</organism>
<sequence length="203" mass="23024">MHIPSFTLWRLRIPGNDIQDHPSLHSCICIWLHRMVPGGRLHQRRSPLPRPPTICTTCQATFVSSLVHHPPRSLFFACIRTRPHFPLFPGAAPFHASFLPRFPIHACPFPPLRRPSSVSSRRIAFTVADLVRRTLTVSGPHSYHDLHHLASFALFAVCILRSTPALLSHLIRMRICLLAEWVFGFSQGHISSLVFRSPCTPRT</sequence>
<dbReference type="EMBL" id="KZ084168">
    <property type="protein sequence ID" value="OSC96719.1"/>
    <property type="molecule type" value="Genomic_DNA"/>
</dbReference>
<dbReference type="Proteomes" id="UP000193067">
    <property type="component" value="Unassembled WGS sequence"/>
</dbReference>
<proteinExistence type="predicted"/>
<name>A0A1Y2I6C9_TRAC3</name>
<accession>A0A1Y2I6C9</accession>
<evidence type="ECO:0000313" key="1">
    <source>
        <dbReference type="EMBL" id="OSC96719.1"/>
    </source>
</evidence>
<dbReference type="AlphaFoldDB" id="A0A1Y2I6C9"/>